<protein>
    <submittedName>
        <fullName evidence="2">Uncharacterized protein</fullName>
    </submittedName>
</protein>
<accession>A0A844Y119</accession>
<dbReference type="EMBL" id="WTYF01000004">
    <property type="protein sequence ID" value="MXO51249.1"/>
    <property type="molecule type" value="Genomic_DNA"/>
</dbReference>
<dbReference type="AlphaFoldDB" id="A0A844Y119"/>
<keyword evidence="1" id="KW-0472">Membrane</keyword>
<comment type="caution">
    <text evidence="2">The sequence shown here is derived from an EMBL/GenBank/DDBJ whole genome shotgun (WGS) entry which is preliminary data.</text>
</comment>
<sequence>MSWIDHLGSGFLVLACLTVLFVIVGFLQSEVGDDYSRDSKPSAREFAVYSLIAILLGIVWAYWAFAEFMAGGSAWYWVAMLTLFAVSQLVSGYSYARQALSRS</sequence>
<feature type="transmembrane region" description="Helical" evidence="1">
    <location>
        <begin position="6"/>
        <end position="26"/>
    </location>
</feature>
<reference evidence="2 3" key="1">
    <citation type="submission" date="2019-12" db="EMBL/GenBank/DDBJ databases">
        <title>Genomic-based taxomic classification of the family Erythrobacteraceae.</title>
        <authorList>
            <person name="Xu L."/>
        </authorList>
    </citation>
    <scope>NUCLEOTIDE SEQUENCE [LARGE SCALE GENOMIC DNA]</scope>
    <source>
        <strain evidence="2 3">DSM 16225</strain>
    </source>
</reference>
<feature type="transmembrane region" description="Helical" evidence="1">
    <location>
        <begin position="75"/>
        <end position="96"/>
    </location>
</feature>
<proteinExistence type="predicted"/>
<feature type="transmembrane region" description="Helical" evidence="1">
    <location>
        <begin position="46"/>
        <end position="63"/>
    </location>
</feature>
<evidence type="ECO:0000313" key="2">
    <source>
        <dbReference type="EMBL" id="MXO51249.1"/>
    </source>
</evidence>
<keyword evidence="1" id="KW-0812">Transmembrane</keyword>
<keyword evidence="3" id="KW-1185">Reference proteome</keyword>
<organism evidence="2 3">
    <name type="scientific">Qipengyuania gaetbuli</name>
    <dbReference type="NCBI Taxonomy" id="266952"/>
    <lineage>
        <taxon>Bacteria</taxon>
        <taxon>Pseudomonadati</taxon>
        <taxon>Pseudomonadota</taxon>
        <taxon>Alphaproteobacteria</taxon>
        <taxon>Sphingomonadales</taxon>
        <taxon>Erythrobacteraceae</taxon>
        <taxon>Qipengyuania</taxon>
    </lineage>
</organism>
<name>A0A844Y119_9SPHN</name>
<keyword evidence="1" id="KW-1133">Transmembrane helix</keyword>
<evidence type="ECO:0000256" key="1">
    <source>
        <dbReference type="SAM" id="Phobius"/>
    </source>
</evidence>
<evidence type="ECO:0000313" key="3">
    <source>
        <dbReference type="Proteomes" id="UP000444185"/>
    </source>
</evidence>
<dbReference type="Proteomes" id="UP000444185">
    <property type="component" value="Unassembled WGS sequence"/>
</dbReference>
<gene>
    <name evidence="2" type="ORF">GRI42_08015</name>
</gene>
<dbReference type="RefSeq" id="WP_160607855.1">
    <property type="nucleotide sequence ID" value="NZ_WTYF01000004.1"/>
</dbReference>